<evidence type="ECO:0000313" key="2">
    <source>
        <dbReference type="EMBL" id="KAK9937732.1"/>
    </source>
</evidence>
<dbReference type="AlphaFoldDB" id="A0AAW1XMF8"/>
<evidence type="ECO:0000256" key="1">
    <source>
        <dbReference type="SAM" id="MobiDB-lite"/>
    </source>
</evidence>
<accession>A0AAW1XMF8</accession>
<name>A0AAW1XMF8_RUBAR</name>
<feature type="compositionally biased region" description="Basic residues" evidence="1">
    <location>
        <begin position="22"/>
        <end position="42"/>
    </location>
</feature>
<sequence>MKPVLPCVLRTEKKEGITEKLTKRKKGDRAGVQKKARGRKRERKEGCPANYASHAAVEPSSAVLLCRRRRRQATPIPAPPASQARAT</sequence>
<feature type="region of interest" description="Disordered" evidence="1">
    <location>
        <begin position="18"/>
        <end position="48"/>
    </location>
</feature>
<dbReference type="EMBL" id="JBEDUW010000003">
    <property type="protein sequence ID" value="KAK9937732.1"/>
    <property type="molecule type" value="Genomic_DNA"/>
</dbReference>
<comment type="caution">
    <text evidence="2">The sequence shown here is derived from an EMBL/GenBank/DDBJ whole genome shotgun (WGS) entry which is preliminary data.</text>
</comment>
<protein>
    <submittedName>
        <fullName evidence="2">Uncharacterized protein</fullName>
    </submittedName>
</protein>
<dbReference type="Proteomes" id="UP001457282">
    <property type="component" value="Unassembled WGS sequence"/>
</dbReference>
<evidence type="ECO:0000313" key="3">
    <source>
        <dbReference type="Proteomes" id="UP001457282"/>
    </source>
</evidence>
<proteinExistence type="predicted"/>
<organism evidence="2 3">
    <name type="scientific">Rubus argutus</name>
    <name type="common">Southern blackberry</name>
    <dbReference type="NCBI Taxonomy" id="59490"/>
    <lineage>
        <taxon>Eukaryota</taxon>
        <taxon>Viridiplantae</taxon>
        <taxon>Streptophyta</taxon>
        <taxon>Embryophyta</taxon>
        <taxon>Tracheophyta</taxon>
        <taxon>Spermatophyta</taxon>
        <taxon>Magnoliopsida</taxon>
        <taxon>eudicotyledons</taxon>
        <taxon>Gunneridae</taxon>
        <taxon>Pentapetalae</taxon>
        <taxon>rosids</taxon>
        <taxon>fabids</taxon>
        <taxon>Rosales</taxon>
        <taxon>Rosaceae</taxon>
        <taxon>Rosoideae</taxon>
        <taxon>Rosoideae incertae sedis</taxon>
        <taxon>Rubus</taxon>
    </lineage>
</organism>
<reference evidence="2 3" key="1">
    <citation type="journal article" date="2023" name="G3 (Bethesda)">
        <title>A chromosome-length genome assembly and annotation of blackberry (Rubus argutus, cv. 'Hillquist').</title>
        <authorList>
            <person name="Bruna T."/>
            <person name="Aryal R."/>
            <person name="Dudchenko O."/>
            <person name="Sargent D.J."/>
            <person name="Mead D."/>
            <person name="Buti M."/>
            <person name="Cavallini A."/>
            <person name="Hytonen T."/>
            <person name="Andres J."/>
            <person name="Pham M."/>
            <person name="Weisz D."/>
            <person name="Mascagni F."/>
            <person name="Usai G."/>
            <person name="Natali L."/>
            <person name="Bassil N."/>
            <person name="Fernandez G.E."/>
            <person name="Lomsadze A."/>
            <person name="Armour M."/>
            <person name="Olukolu B."/>
            <person name="Poorten T."/>
            <person name="Britton C."/>
            <person name="Davik J."/>
            <person name="Ashrafi H."/>
            <person name="Aiden E.L."/>
            <person name="Borodovsky M."/>
            <person name="Worthington M."/>
        </authorList>
    </citation>
    <scope>NUCLEOTIDE SEQUENCE [LARGE SCALE GENOMIC DNA]</scope>
    <source>
        <strain evidence="2">PI 553951</strain>
    </source>
</reference>
<gene>
    <name evidence="2" type="ORF">M0R45_014504</name>
</gene>
<keyword evidence="3" id="KW-1185">Reference proteome</keyword>